<reference evidence="3 4" key="1">
    <citation type="submission" date="2020-01" db="EMBL/GenBank/DDBJ databases">
        <title>Whole genome sequence of Heliobacterium gestii DSM 11169.</title>
        <authorList>
            <person name="Kyndt J.A."/>
            <person name="Meyer T.E."/>
        </authorList>
    </citation>
    <scope>NUCLEOTIDE SEQUENCE [LARGE SCALE GENOMIC DNA]</scope>
    <source>
        <strain evidence="3 4">DSM 11169</strain>
    </source>
</reference>
<dbReference type="InterPro" id="IPR052020">
    <property type="entry name" value="Cyclic_di-GMP/3'3'-cGAMP_PDE"/>
</dbReference>
<comment type="caution">
    <text evidence="3">The sequence shown here is derived from an EMBL/GenBank/DDBJ whole genome shotgun (WGS) entry which is preliminary data.</text>
</comment>
<dbReference type="PROSITE" id="PS50887">
    <property type="entry name" value="GGDEF"/>
    <property type="match status" value="1"/>
</dbReference>
<gene>
    <name evidence="3" type="ORF">GTO89_15715</name>
</gene>
<dbReference type="PANTHER" id="PTHR45228:SF1">
    <property type="entry name" value="CYCLIC DI-GMP PHOSPHODIESTERASE TM_0186"/>
    <property type="match status" value="1"/>
</dbReference>
<dbReference type="Gene3D" id="3.30.70.270">
    <property type="match status" value="1"/>
</dbReference>
<dbReference type="CDD" id="cd01949">
    <property type="entry name" value="GGDEF"/>
    <property type="match status" value="1"/>
</dbReference>
<dbReference type="SMART" id="SM00267">
    <property type="entry name" value="GGDEF"/>
    <property type="match status" value="1"/>
</dbReference>
<name>A0A845LIT5_HELGE</name>
<organism evidence="3 4">
    <name type="scientific">Heliomicrobium gestii</name>
    <name type="common">Heliobacterium gestii</name>
    <dbReference type="NCBI Taxonomy" id="2699"/>
    <lineage>
        <taxon>Bacteria</taxon>
        <taxon>Bacillati</taxon>
        <taxon>Bacillota</taxon>
        <taxon>Clostridia</taxon>
        <taxon>Eubacteriales</taxon>
        <taxon>Heliobacteriaceae</taxon>
        <taxon>Heliomicrobium</taxon>
    </lineage>
</organism>
<protein>
    <submittedName>
        <fullName evidence="3">Diguanylate cyclase</fullName>
    </submittedName>
</protein>
<dbReference type="RefSeq" id="WP_161263047.1">
    <property type="nucleotide sequence ID" value="NZ_JAFBDC010000018.1"/>
</dbReference>
<dbReference type="SUPFAM" id="SSF109604">
    <property type="entry name" value="HD-domain/PDEase-like"/>
    <property type="match status" value="1"/>
</dbReference>
<dbReference type="Pfam" id="PF13487">
    <property type="entry name" value="HD_5"/>
    <property type="match status" value="1"/>
</dbReference>
<dbReference type="InterPro" id="IPR043128">
    <property type="entry name" value="Rev_trsase/Diguanyl_cyclase"/>
</dbReference>
<evidence type="ECO:0000259" key="2">
    <source>
        <dbReference type="PROSITE" id="PS51832"/>
    </source>
</evidence>
<dbReference type="Proteomes" id="UP000471031">
    <property type="component" value="Unassembled WGS sequence"/>
</dbReference>
<dbReference type="InterPro" id="IPR035965">
    <property type="entry name" value="PAS-like_dom_sf"/>
</dbReference>
<evidence type="ECO:0000313" key="3">
    <source>
        <dbReference type="EMBL" id="MZP44479.1"/>
    </source>
</evidence>
<feature type="domain" description="HD-GYP" evidence="2">
    <location>
        <begin position="312"/>
        <end position="507"/>
    </location>
</feature>
<dbReference type="EMBL" id="WXEX01000017">
    <property type="protein sequence ID" value="MZP44479.1"/>
    <property type="molecule type" value="Genomic_DNA"/>
</dbReference>
<dbReference type="AlphaFoldDB" id="A0A845LIT5"/>
<dbReference type="Gene3D" id="1.10.3210.10">
    <property type="entry name" value="Hypothetical protein af1432"/>
    <property type="match status" value="1"/>
</dbReference>
<feature type="domain" description="GGDEF" evidence="1">
    <location>
        <begin position="188"/>
        <end position="320"/>
    </location>
</feature>
<dbReference type="InterPro" id="IPR037522">
    <property type="entry name" value="HD_GYP_dom"/>
</dbReference>
<dbReference type="NCBIfam" id="TIGR00254">
    <property type="entry name" value="GGDEF"/>
    <property type="match status" value="1"/>
</dbReference>
<keyword evidence="4" id="KW-1185">Reference proteome</keyword>
<dbReference type="PANTHER" id="PTHR45228">
    <property type="entry name" value="CYCLIC DI-GMP PHOSPHODIESTERASE TM_0186-RELATED"/>
    <property type="match status" value="1"/>
</dbReference>
<evidence type="ECO:0000313" key="4">
    <source>
        <dbReference type="Proteomes" id="UP000471031"/>
    </source>
</evidence>
<dbReference type="SUPFAM" id="SSF55785">
    <property type="entry name" value="PYP-like sensor domain (PAS domain)"/>
    <property type="match status" value="1"/>
</dbReference>
<dbReference type="InterPro" id="IPR029787">
    <property type="entry name" value="Nucleotide_cyclase"/>
</dbReference>
<accession>A0A845LIT5</accession>
<dbReference type="InterPro" id="IPR003607">
    <property type="entry name" value="HD/PDEase_dom"/>
</dbReference>
<dbReference type="PROSITE" id="PS51832">
    <property type="entry name" value="HD_GYP"/>
    <property type="match status" value="1"/>
</dbReference>
<dbReference type="CDD" id="cd00077">
    <property type="entry name" value="HDc"/>
    <property type="match status" value="1"/>
</dbReference>
<dbReference type="Pfam" id="PF00990">
    <property type="entry name" value="GGDEF"/>
    <property type="match status" value="1"/>
</dbReference>
<dbReference type="SMART" id="SM00471">
    <property type="entry name" value="HDc"/>
    <property type="match status" value="1"/>
</dbReference>
<proteinExistence type="predicted"/>
<dbReference type="OrthoDB" id="9804747at2"/>
<dbReference type="InterPro" id="IPR000160">
    <property type="entry name" value="GGDEF_dom"/>
</dbReference>
<dbReference type="SUPFAM" id="SSF55073">
    <property type="entry name" value="Nucleotide cyclase"/>
    <property type="match status" value="1"/>
</dbReference>
<evidence type="ECO:0000259" key="1">
    <source>
        <dbReference type="PROSITE" id="PS50887"/>
    </source>
</evidence>
<dbReference type="Gene3D" id="3.30.450.20">
    <property type="entry name" value="PAS domain"/>
    <property type="match status" value="1"/>
</dbReference>
<sequence length="521" mass="58818">MGEMRREVLLQHPFSEQESFLYAPDGEAPLIHESVRKSVREKQAVIDVIPDTLVLFDRDGVILESKTATDFETTIPLETKACGMNIGELRLPPEIVQNYLHCINRALVTGERQFYPYNIAFRGKRRHREARFTKVSSTSVLMLLRDVTEICLSHEQVQFLRRHDLMTGVYNRMYFQEMIAGPAPHTSGAQGIFMCDLDGLKLINDTLGHAVGDETLLVVATALRKTFAGENDVVARIGGDEFAVLCDLSERASLESAISAFLGRIEEYCRDHPQLPVNVSVGWAIQNDSSKHLSDVCKEAEHAMNRQKMHQRQSLRSAIVKTMMKALEARDQITEEHTQRLQELVEKIGRRLGLSWTQLADLRLFARFHDIGKVGIPDHILNKPTALTDEEYALMKRHSLIGYRIACESPDLAPISYLILTHHEWWDGRGYPLGIQGEAIPLECRILAIVDAFDVMTNDRPYRKAMSPDAAMSSIRRCSGIQFDPNLVESAMEVILEEALEALCNDTRFADWKAGMNKGGT</sequence>